<evidence type="ECO:0000313" key="2">
    <source>
        <dbReference type="Proteomes" id="UP000736583"/>
    </source>
</evidence>
<protein>
    <submittedName>
        <fullName evidence="1">DUF523 domain-containing protein</fullName>
    </submittedName>
</protein>
<dbReference type="InterPro" id="IPR007553">
    <property type="entry name" value="2-thiour_desulf"/>
</dbReference>
<reference evidence="1 2" key="1">
    <citation type="submission" date="2021-06" db="EMBL/GenBank/DDBJ databases">
        <authorList>
            <person name="Sun Q."/>
            <person name="Li D."/>
        </authorList>
    </citation>
    <scope>NUCLEOTIDE SEQUENCE [LARGE SCALE GENOMIC DNA]</scope>
    <source>
        <strain evidence="1 2">MSJ-4</strain>
    </source>
</reference>
<organism evidence="1 2">
    <name type="scientific">Clostridium simiarum</name>
    <dbReference type="NCBI Taxonomy" id="2841506"/>
    <lineage>
        <taxon>Bacteria</taxon>
        <taxon>Bacillati</taxon>
        <taxon>Bacillota</taxon>
        <taxon>Clostridia</taxon>
        <taxon>Eubacteriales</taxon>
        <taxon>Clostridiaceae</taxon>
        <taxon>Clostridium</taxon>
    </lineage>
</organism>
<dbReference type="Proteomes" id="UP000736583">
    <property type="component" value="Unassembled WGS sequence"/>
</dbReference>
<accession>A0ABS6EWN5</accession>
<dbReference type="EMBL" id="JAHLQL010000001">
    <property type="protein sequence ID" value="MBU5590640.1"/>
    <property type="molecule type" value="Genomic_DNA"/>
</dbReference>
<dbReference type="PANTHER" id="PTHR30087">
    <property type="entry name" value="INNER MEMBRANE PROTEIN"/>
    <property type="match status" value="1"/>
</dbReference>
<name>A0ABS6EWN5_9CLOT</name>
<sequence length="149" mass="16192">MIIVSACLCGLNCKYNGKNNEAIDIIRKLEKEDIIPVCPEQLGGLPTPRDPSEISNGTGEEVLKGKGKVISINGEDYTGYFIKGAEETLKIAKLFQVKKAILKSNSPSCGYKKIYNGDFKGILKEGNGVTAQLLLDNGIEVISEKDLKE</sequence>
<gene>
    <name evidence="1" type="ORF">KQI89_02605</name>
</gene>
<comment type="caution">
    <text evidence="1">The sequence shown here is derived from an EMBL/GenBank/DDBJ whole genome shotgun (WGS) entry which is preliminary data.</text>
</comment>
<proteinExistence type="predicted"/>
<evidence type="ECO:0000313" key="1">
    <source>
        <dbReference type="EMBL" id="MBU5590640.1"/>
    </source>
</evidence>
<dbReference type="RefSeq" id="WP_216455775.1">
    <property type="nucleotide sequence ID" value="NZ_JAHLQL010000001.1"/>
</dbReference>
<keyword evidence="2" id="KW-1185">Reference proteome</keyword>
<dbReference type="Pfam" id="PF04463">
    <property type="entry name" value="2-thiour_desulf"/>
    <property type="match status" value="1"/>
</dbReference>
<dbReference type="PANTHER" id="PTHR30087:SF1">
    <property type="entry name" value="HYPOTHETICAL CYTOSOLIC PROTEIN"/>
    <property type="match status" value="1"/>
</dbReference>